<gene>
    <name evidence="1" type="ORF">A2872_00790</name>
</gene>
<reference evidence="1 2" key="1">
    <citation type="journal article" date="2016" name="Nat. Commun.">
        <title>Thousands of microbial genomes shed light on interconnected biogeochemical processes in an aquifer system.</title>
        <authorList>
            <person name="Anantharaman K."/>
            <person name="Brown C.T."/>
            <person name="Hug L.A."/>
            <person name="Sharon I."/>
            <person name="Castelle C.J."/>
            <person name="Probst A.J."/>
            <person name="Thomas B.C."/>
            <person name="Singh A."/>
            <person name="Wilkins M.J."/>
            <person name="Karaoz U."/>
            <person name="Brodie E.L."/>
            <person name="Williams K.H."/>
            <person name="Hubbard S.S."/>
            <person name="Banfield J.F."/>
        </authorList>
    </citation>
    <scope>NUCLEOTIDE SEQUENCE [LARGE SCALE GENOMIC DNA]</scope>
</reference>
<dbReference type="AlphaFoldDB" id="A0A1F5Z509"/>
<sequence length="220" mass="25514">MNAKEPTFDELRNEVLGQLDSVKSEEVIPFVPEKDDVLQDNYTLNIFPSKDIAHRLNLFMDELRQIEPDHYFLEPEKLHITILGQIDIDTPLDKLINTVEATLKNKEISFRLLGVGSNKLVSSFTAYPQNFSLFELRQEIRKGLGLQADDYTKFLSAYEYVGWLNYLRYAYEPSEQLLSKLRDSKNIEFGLLQPESVKLLRNNSRTLRDGSFEVIKEFSA</sequence>
<dbReference type="EMBL" id="MFJG01000012">
    <property type="protein sequence ID" value="OGG07212.1"/>
    <property type="molecule type" value="Genomic_DNA"/>
</dbReference>
<dbReference type="Gene3D" id="3.90.1140.10">
    <property type="entry name" value="Cyclic phosphodiesterase"/>
    <property type="match status" value="1"/>
</dbReference>
<name>A0A1F5Z509_9BACT</name>
<dbReference type="Proteomes" id="UP000178681">
    <property type="component" value="Unassembled WGS sequence"/>
</dbReference>
<organism evidence="1 2">
    <name type="scientific">Candidatus Gottesmanbacteria bacterium RIFCSPHIGHO2_01_FULL_42_12</name>
    <dbReference type="NCBI Taxonomy" id="1798377"/>
    <lineage>
        <taxon>Bacteria</taxon>
        <taxon>Candidatus Gottesmaniibacteriota</taxon>
    </lineage>
</organism>
<dbReference type="STRING" id="1798377.A2872_00790"/>
<comment type="caution">
    <text evidence="1">The sequence shown here is derived from an EMBL/GenBank/DDBJ whole genome shotgun (WGS) entry which is preliminary data.</text>
</comment>
<accession>A0A1F5Z509</accession>
<proteinExistence type="predicted"/>
<dbReference type="SUPFAM" id="SSF55144">
    <property type="entry name" value="LigT-like"/>
    <property type="match status" value="1"/>
</dbReference>
<evidence type="ECO:0000313" key="1">
    <source>
        <dbReference type="EMBL" id="OGG07212.1"/>
    </source>
</evidence>
<evidence type="ECO:0000313" key="2">
    <source>
        <dbReference type="Proteomes" id="UP000178681"/>
    </source>
</evidence>
<dbReference type="InterPro" id="IPR009097">
    <property type="entry name" value="Cyclic_Pdiesterase"/>
</dbReference>
<protein>
    <submittedName>
        <fullName evidence="1">Uncharacterized protein</fullName>
    </submittedName>
</protein>